<dbReference type="EMBL" id="JARBHB010000016">
    <property type="protein sequence ID" value="KAJ8866726.1"/>
    <property type="molecule type" value="Genomic_DNA"/>
</dbReference>
<evidence type="ECO:0000313" key="2">
    <source>
        <dbReference type="EMBL" id="KAJ8866726.1"/>
    </source>
</evidence>
<feature type="region of interest" description="Disordered" evidence="1">
    <location>
        <begin position="219"/>
        <end position="253"/>
    </location>
</feature>
<keyword evidence="3" id="KW-1185">Reference proteome</keyword>
<comment type="caution">
    <text evidence="2">The sequence shown here is derived from an EMBL/GenBank/DDBJ whole genome shotgun (WGS) entry which is preliminary data.</text>
</comment>
<evidence type="ECO:0000313" key="3">
    <source>
        <dbReference type="Proteomes" id="UP001159363"/>
    </source>
</evidence>
<organism evidence="2 3">
    <name type="scientific">Dryococelus australis</name>
    <dbReference type="NCBI Taxonomy" id="614101"/>
    <lineage>
        <taxon>Eukaryota</taxon>
        <taxon>Metazoa</taxon>
        <taxon>Ecdysozoa</taxon>
        <taxon>Arthropoda</taxon>
        <taxon>Hexapoda</taxon>
        <taxon>Insecta</taxon>
        <taxon>Pterygota</taxon>
        <taxon>Neoptera</taxon>
        <taxon>Polyneoptera</taxon>
        <taxon>Phasmatodea</taxon>
        <taxon>Verophasmatodea</taxon>
        <taxon>Anareolatae</taxon>
        <taxon>Phasmatidae</taxon>
        <taxon>Eurycanthinae</taxon>
        <taxon>Dryococelus</taxon>
    </lineage>
</organism>
<gene>
    <name evidence="2" type="ORF">PR048_032587</name>
</gene>
<sequence length="532" mass="58124">MPLVGGFSRVSPVSRALAFRRRSILHLASLSPAFETSTFRTAQWPLLALRHWNGPDSSTPGEASVESSLRDAAGRERINKSFLPRGSVLPVDCAILAAVKWVSVTASTYGCRSRPPGERPVCSLKAVHDQTCSTPVARPLTSRGHTSMEQWDRLAAPDCTYGVGCPPRPQTHSRARQGLERGHATALAPTRVRGRGSMVRSLQVVRNVCPVAKGPFTLQLSSGGARRGASERPHPAATTSPHEHLKEHPPSISVTSCQELEIHSTTATERRYKAQAGDYVAARPRSRSEGAIRATVPRTPIASSLLRAGRAAFRRDAVLYKSDLNGGFTTRLPLRRTGFDSLRGLPFPLLMHSCAAPYSPRFTLIGSQALGVESRRIVSRDWWRHVTRLRQAGPSGPAIDARQIRQGKREVAGKTRRPAASYGTIPTCENKGVTRPGIEPGSPWWEASRLTAWPPRSLVVFPSLFQANLLPCGLRWLQDAVSKRHPRCKVANVNRDKAGCEVYSARARDNMPNKNCCVWGETPLGGFDGHSI</sequence>
<protein>
    <submittedName>
        <fullName evidence="2">Uncharacterized protein</fullName>
    </submittedName>
</protein>
<proteinExistence type="predicted"/>
<name>A0ABQ9G5H0_9NEOP</name>
<reference evidence="2 3" key="1">
    <citation type="submission" date="2023-02" db="EMBL/GenBank/DDBJ databases">
        <title>LHISI_Scaffold_Assembly.</title>
        <authorList>
            <person name="Stuart O.P."/>
            <person name="Cleave R."/>
            <person name="Magrath M.J.L."/>
            <person name="Mikheyev A.S."/>
        </authorList>
    </citation>
    <scope>NUCLEOTIDE SEQUENCE [LARGE SCALE GENOMIC DNA]</scope>
    <source>
        <strain evidence="2">Daus_M_001</strain>
        <tissue evidence="2">Leg muscle</tissue>
    </source>
</reference>
<dbReference type="Proteomes" id="UP001159363">
    <property type="component" value="Chromosome 15"/>
</dbReference>
<accession>A0ABQ9G5H0</accession>
<evidence type="ECO:0000256" key="1">
    <source>
        <dbReference type="SAM" id="MobiDB-lite"/>
    </source>
</evidence>